<keyword evidence="2" id="KW-0560">Oxidoreductase</keyword>
<name>A0ABS3Z6S8_9GAMM</name>
<comment type="caution">
    <text evidence="5">The sequence shown here is derived from an EMBL/GenBank/DDBJ whole genome shotgun (WGS) entry which is preliminary data.</text>
</comment>
<keyword evidence="3" id="KW-0479">Metal-binding</keyword>
<evidence type="ECO:0000256" key="2">
    <source>
        <dbReference type="ARBA" id="ARBA00023002"/>
    </source>
</evidence>
<proteinExistence type="predicted"/>
<gene>
    <name evidence="5" type="ORF">H9C73_01630</name>
</gene>
<organism evidence="5 6">
    <name type="scientific">Marinobacterium alkalitolerans</name>
    <dbReference type="NCBI Taxonomy" id="1542925"/>
    <lineage>
        <taxon>Bacteria</taxon>
        <taxon>Pseudomonadati</taxon>
        <taxon>Pseudomonadota</taxon>
        <taxon>Gammaproteobacteria</taxon>
        <taxon>Oceanospirillales</taxon>
        <taxon>Oceanospirillaceae</taxon>
        <taxon>Marinobacterium</taxon>
    </lineage>
</organism>
<dbReference type="Gene3D" id="3.40.50.700">
    <property type="entry name" value="NADH:ubiquinone oxidoreductase-like, 20kDa subunit"/>
    <property type="match status" value="1"/>
</dbReference>
<dbReference type="InterPro" id="IPR006137">
    <property type="entry name" value="NADH_UbQ_OxRdtase-like_20kDa"/>
</dbReference>
<comment type="cofactor">
    <cofactor evidence="1">
        <name>[3Fe-4S] cluster</name>
        <dbReference type="ChEBI" id="CHEBI:21137"/>
    </cofactor>
</comment>
<keyword evidence="3" id="KW-0408">Iron</keyword>
<dbReference type="InterPro" id="IPR051349">
    <property type="entry name" value="Hydrogenase_assoc-protein"/>
</dbReference>
<dbReference type="SUPFAM" id="SSF56770">
    <property type="entry name" value="HydA/Nqo6-like"/>
    <property type="match status" value="1"/>
</dbReference>
<accession>A0ABS3Z6S8</accession>
<evidence type="ECO:0000313" key="6">
    <source>
        <dbReference type="Proteomes" id="UP000810171"/>
    </source>
</evidence>
<evidence type="ECO:0000256" key="1">
    <source>
        <dbReference type="ARBA" id="ARBA00001927"/>
    </source>
</evidence>
<dbReference type="Proteomes" id="UP000810171">
    <property type="component" value="Unassembled WGS sequence"/>
</dbReference>
<dbReference type="PANTHER" id="PTHR42845:SF1">
    <property type="entry name" value="HYDROGENASE SMALL SUBUNIT"/>
    <property type="match status" value="1"/>
</dbReference>
<keyword evidence="3" id="KW-0003">3Fe-4S</keyword>
<feature type="domain" description="NADH:ubiquinone oxidoreductase-like 20kDa subunit" evidence="4">
    <location>
        <begin position="14"/>
        <end position="152"/>
    </location>
</feature>
<reference evidence="5 6" key="1">
    <citation type="submission" date="2020-09" db="EMBL/GenBank/DDBJ databases">
        <authorList>
            <person name="Tanuku N.R.S."/>
        </authorList>
    </citation>
    <scope>NUCLEOTIDE SEQUENCE [LARGE SCALE GENOMIC DNA]</scope>
    <source>
        <strain evidence="5 6">AK62</strain>
    </source>
</reference>
<sequence length="265" mass="28945">MARPRIAVHKFSSCDGCQLAFLNLGEALLELSEQVEILHFLEAGMNDPATPVDIAFVEGSLSTPDELERIQQVRANSRYLVTLGACATSGGLQALRNLEGRHDEWRDAIYAQPEYIQTLKEVRPIASAVKVDLELWGCPVNSDQVLAAVRALLFGVSPVDDRDRVCLECKRQQAVCVMVTQGRPCMGPVTRTGCGALCPRFGRDCYGCFGPSETAQTDTLAQRFAGLGLVPDAIARRFLMINSQAPAFLQTGRVFFHTPAGDQDD</sequence>
<dbReference type="Pfam" id="PF01058">
    <property type="entry name" value="Oxidored_q6"/>
    <property type="match status" value="1"/>
</dbReference>
<dbReference type="PANTHER" id="PTHR42845">
    <property type="entry name" value="COENZYME F420-REDUCING HYDROGENASE, GAMMA SUBUNIT"/>
    <property type="match status" value="1"/>
</dbReference>
<keyword evidence="6" id="KW-1185">Reference proteome</keyword>
<evidence type="ECO:0000313" key="5">
    <source>
        <dbReference type="EMBL" id="MBP0047421.1"/>
    </source>
</evidence>
<dbReference type="InterPro" id="IPR037024">
    <property type="entry name" value="NiFe_Hase_small_N_sf"/>
</dbReference>
<evidence type="ECO:0000259" key="4">
    <source>
        <dbReference type="Pfam" id="PF01058"/>
    </source>
</evidence>
<keyword evidence="3" id="KW-0411">Iron-sulfur</keyword>
<protein>
    <submittedName>
        <fullName evidence="5">Sulfhydrogenase subunit delta</fullName>
    </submittedName>
</protein>
<evidence type="ECO:0000256" key="3">
    <source>
        <dbReference type="ARBA" id="ARBA00023291"/>
    </source>
</evidence>
<dbReference type="RefSeq" id="WP_209286037.1">
    <property type="nucleotide sequence ID" value="NZ_JACVEW010000002.1"/>
</dbReference>
<dbReference type="EMBL" id="JACVEW010000002">
    <property type="protein sequence ID" value="MBP0047421.1"/>
    <property type="molecule type" value="Genomic_DNA"/>
</dbReference>